<dbReference type="SUPFAM" id="SSF140453">
    <property type="entry name" value="EsxAB dimer-like"/>
    <property type="match status" value="1"/>
</dbReference>
<proteinExistence type="predicted"/>
<dbReference type="EMBL" id="AEPW01000003">
    <property type="protein sequence ID" value="EFU77970.1"/>
    <property type="molecule type" value="Genomic_DNA"/>
</dbReference>
<sequence>MSELQVKTESLYQEAEKTVDSIRKLKQILERQRNIIKKMGGYWNGEGYEAATKNYTELSDKFLQLLNQLEDTPATLFDIAKAYEKMERVNQDTVSKLPDSILD</sequence>
<evidence type="ECO:0000313" key="2">
    <source>
        <dbReference type="Proteomes" id="UP000003434"/>
    </source>
</evidence>
<dbReference type="AlphaFoldDB" id="E6LJL9"/>
<name>E6LJL9_9FIRM</name>
<dbReference type="Gene3D" id="1.10.287.1060">
    <property type="entry name" value="ESAT-6-like"/>
    <property type="match status" value="1"/>
</dbReference>
<dbReference type="Proteomes" id="UP000003434">
    <property type="component" value="Unassembled WGS sequence"/>
</dbReference>
<dbReference type="InterPro" id="IPR036689">
    <property type="entry name" value="ESAT-6-like_sf"/>
</dbReference>
<protein>
    <submittedName>
        <fullName evidence="1">WXG100 family type VII secretion target</fullName>
    </submittedName>
</protein>
<dbReference type="RefSeq" id="WP_008749927.1">
    <property type="nucleotide sequence ID" value="NZ_GL622296.1"/>
</dbReference>
<dbReference type="eggNOG" id="ENOG5033XTT">
    <property type="taxonomic scope" value="Bacteria"/>
</dbReference>
<accession>E6LJL9</accession>
<dbReference type="Pfam" id="PF06013">
    <property type="entry name" value="WXG100"/>
    <property type="match status" value="1"/>
</dbReference>
<comment type="caution">
    <text evidence="1">The sequence shown here is derived from an EMBL/GenBank/DDBJ whole genome shotgun (WGS) entry which is preliminary data.</text>
</comment>
<reference evidence="1 2" key="1">
    <citation type="submission" date="2010-12" db="EMBL/GenBank/DDBJ databases">
        <authorList>
            <person name="Muzny D."/>
            <person name="Qin X."/>
            <person name="Deng J."/>
            <person name="Jiang H."/>
            <person name="Liu Y."/>
            <person name="Qu J."/>
            <person name="Song X.-Z."/>
            <person name="Zhang L."/>
            <person name="Thornton R."/>
            <person name="Coyle M."/>
            <person name="Francisco L."/>
            <person name="Jackson L."/>
            <person name="Javaid M."/>
            <person name="Korchina V."/>
            <person name="Kovar C."/>
            <person name="Mata R."/>
            <person name="Mathew T."/>
            <person name="Ngo R."/>
            <person name="Nguyen L."/>
            <person name="Nguyen N."/>
            <person name="Okwuonu G."/>
            <person name="Ongeri F."/>
            <person name="Pham C."/>
            <person name="Simmons D."/>
            <person name="Wilczek-Boney K."/>
            <person name="Hale W."/>
            <person name="Jakkamsetti A."/>
            <person name="Pham P."/>
            <person name="Ruth R."/>
            <person name="San Lucas F."/>
            <person name="Warren J."/>
            <person name="Zhang J."/>
            <person name="Zhao Z."/>
            <person name="Zhou C."/>
            <person name="Zhu D."/>
            <person name="Lee S."/>
            <person name="Bess C."/>
            <person name="Blankenburg K."/>
            <person name="Forbes L."/>
            <person name="Fu Q."/>
            <person name="Gubbala S."/>
            <person name="Hirani K."/>
            <person name="Jayaseelan J.C."/>
            <person name="Lara F."/>
            <person name="Munidasa M."/>
            <person name="Palculict T."/>
            <person name="Patil S."/>
            <person name="Pu L.-L."/>
            <person name="Saada N."/>
            <person name="Tang L."/>
            <person name="Weissenberger G."/>
            <person name="Zhu Y."/>
            <person name="Hemphill L."/>
            <person name="Shang Y."/>
            <person name="Youmans B."/>
            <person name="Ayvaz T."/>
            <person name="Ross M."/>
            <person name="Santibanez J."/>
            <person name="Aqrawi P."/>
            <person name="Gross S."/>
            <person name="Joshi V."/>
            <person name="Fowler G."/>
            <person name="Nazareth L."/>
            <person name="Reid J."/>
            <person name="Worley K."/>
            <person name="Petrosino J."/>
            <person name="Highlander S."/>
            <person name="Gibbs R."/>
        </authorList>
    </citation>
    <scope>NUCLEOTIDE SEQUENCE [LARGE SCALE GENOMIC DNA]</scope>
    <source>
        <strain evidence="1 2">DSM 3986</strain>
    </source>
</reference>
<evidence type="ECO:0000313" key="1">
    <source>
        <dbReference type="EMBL" id="EFU77970.1"/>
    </source>
</evidence>
<dbReference type="InterPro" id="IPR010310">
    <property type="entry name" value="T7SS_ESAT-6-like"/>
</dbReference>
<gene>
    <name evidence="1" type="ORF">HMPREF0381_0154</name>
</gene>
<organism evidence="1 2">
    <name type="scientific">Lachnoanaerobaculum saburreum DSM 3986</name>
    <dbReference type="NCBI Taxonomy" id="887325"/>
    <lineage>
        <taxon>Bacteria</taxon>
        <taxon>Bacillati</taxon>
        <taxon>Bacillota</taxon>
        <taxon>Clostridia</taxon>
        <taxon>Lachnospirales</taxon>
        <taxon>Lachnospiraceae</taxon>
        <taxon>Lachnoanaerobaculum</taxon>
    </lineage>
</organism>
<dbReference type="HOGENOM" id="CLU_2260196_0_0_9"/>